<protein>
    <submittedName>
        <fullName evidence="1">DUF885 domain-containing protein</fullName>
    </submittedName>
</protein>
<dbReference type="Pfam" id="PF05960">
    <property type="entry name" value="DUF885"/>
    <property type="match status" value="1"/>
</dbReference>
<organism evidence="1 2">
    <name type="scientific">Umezawaea endophytica</name>
    <dbReference type="NCBI Taxonomy" id="1654476"/>
    <lineage>
        <taxon>Bacteria</taxon>
        <taxon>Bacillati</taxon>
        <taxon>Actinomycetota</taxon>
        <taxon>Actinomycetes</taxon>
        <taxon>Pseudonocardiales</taxon>
        <taxon>Pseudonocardiaceae</taxon>
        <taxon>Umezawaea</taxon>
    </lineage>
</organism>
<evidence type="ECO:0000313" key="2">
    <source>
        <dbReference type="Proteomes" id="UP001141259"/>
    </source>
</evidence>
<accession>A0A9X3ADN7</accession>
<dbReference type="Proteomes" id="UP001141259">
    <property type="component" value="Unassembled WGS sequence"/>
</dbReference>
<dbReference type="InterPro" id="IPR010281">
    <property type="entry name" value="DUF885"/>
</dbReference>
<dbReference type="AlphaFoldDB" id="A0A9X3ADN7"/>
<gene>
    <name evidence="1" type="ORF">NZH93_05560</name>
</gene>
<reference evidence="1" key="1">
    <citation type="submission" date="2022-08" db="EMBL/GenBank/DDBJ databases">
        <authorList>
            <person name="Tistechok S."/>
            <person name="Samborskyy M."/>
            <person name="Roman I."/>
        </authorList>
    </citation>
    <scope>NUCLEOTIDE SEQUENCE</scope>
    <source>
        <strain evidence="1">DSM 103496</strain>
    </source>
</reference>
<evidence type="ECO:0000313" key="1">
    <source>
        <dbReference type="EMBL" id="MCS7476312.1"/>
    </source>
</evidence>
<dbReference type="PANTHER" id="PTHR33361:SF2">
    <property type="entry name" value="DUF885 DOMAIN-CONTAINING PROTEIN"/>
    <property type="match status" value="1"/>
</dbReference>
<dbReference type="EMBL" id="JANYMP010000002">
    <property type="protein sequence ID" value="MCS7476312.1"/>
    <property type="molecule type" value="Genomic_DNA"/>
</dbReference>
<sequence>MVELVLDADPLFATLLGVGGRDDRLRDVTEAGEAELRARAVAIRERARAADQDDLTVAVVLHQADGLVDRIDAKLVEHTCSESFLAPVTGLLGLLPLVRPTTDAARRGSLTRLAAIPGFLVEVADRNRAGIAAGRLPLAHLVRNAVARIERYLDDPDHDPLKVVPLDDGLDVERDRLLADEVRPAFAAYRDFLVAEVEPHGRPDDRPGLCALPGGDVAYANLVRMFTTTDRTPEELHRIGLDLIAGLAEEYAALGYPTLAAARARMSALKWRDAEEMLAVARATIERAERAAPSWFGRVPAAKCVVEQVPEADELTAPKAYYLDPAMDGSRPGTYFVNAHRVLEQDRTAAESIAFHEAVPGHHFQLALLQEVEGLPLVRRMAAIEAHIEGWALYAERLADEMGLYTDDVARLGMLAADSMRAARLVVDTGLHALGWTRDRVVAYLREFTVMSEVDIQSETDRYIEMPGQALAYMVGRLEFERLRAEAAQRAGEGFDLRAFHDLVLANGPLPMDSLARLVERRFP</sequence>
<comment type="caution">
    <text evidence="1">The sequence shown here is derived from an EMBL/GenBank/DDBJ whole genome shotgun (WGS) entry which is preliminary data.</text>
</comment>
<name>A0A9X3ADN7_9PSEU</name>
<dbReference type="PANTHER" id="PTHR33361">
    <property type="entry name" value="GLR0591 PROTEIN"/>
    <property type="match status" value="1"/>
</dbReference>
<proteinExistence type="predicted"/>
<keyword evidence="2" id="KW-1185">Reference proteome</keyword>